<proteinExistence type="predicted"/>
<comment type="caution">
    <text evidence="1">The sequence shown here is derived from an EMBL/GenBank/DDBJ whole genome shotgun (WGS) entry which is preliminary data.</text>
</comment>
<reference evidence="1" key="1">
    <citation type="journal article" date="2014" name="Front. Microbiol.">
        <title>High frequency of phylogenetically diverse reductive dehalogenase-homologous genes in deep subseafloor sedimentary metagenomes.</title>
        <authorList>
            <person name="Kawai M."/>
            <person name="Futagami T."/>
            <person name="Toyoda A."/>
            <person name="Takaki Y."/>
            <person name="Nishi S."/>
            <person name="Hori S."/>
            <person name="Arai W."/>
            <person name="Tsubouchi T."/>
            <person name="Morono Y."/>
            <person name="Uchiyama I."/>
            <person name="Ito T."/>
            <person name="Fujiyama A."/>
            <person name="Inagaki F."/>
            <person name="Takami H."/>
        </authorList>
    </citation>
    <scope>NUCLEOTIDE SEQUENCE</scope>
    <source>
        <strain evidence="1">Expedition CK06-06</strain>
    </source>
</reference>
<organism evidence="1">
    <name type="scientific">marine sediment metagenome</name>
    <dbReference type="NCBI Taxonomy" id="412755"/>
    <lineage>
        <taxon>unclassified sequences</taxon>
        <taxon>metagenomes</taxon>
        <taxon>ecological metagenomes</taxon>
    </lineage>
</organism>
<sequence>MIGGGGNIINAIEHNKNIHEAEAIPTPMNTKNGVRYIGCLE</sequence>
<name>X1G8A1_9ZZZZ</name>
<gene>
    <name evidence="1" type="ORF">S03H2_16481</name>
</gene>
<dbReference type="EMBL" id="BARU01008421">
    <property type="protein sequence ID" value="GAH41035.1"/>
    <property type="molecule type" value="Genomic_DNA"/>
</dbReference>
<dbReference type="AlphaFoldDB" id="X1G8A1"/>
<protein>
    <submittedName>
        <fullName evidence="1">Uncharacterized protein</fullName>
    </submittedName>
</protein>
<accession>X1G8A1</accession>
<evidence type="ECO:0000313" key="1">
    <source>
        <dbReference type="EMBL" id="GAH41035.1"/>
    </source>
</evidence>